<name>A0ABX6C0M8_9CHLR</name>
<dbReference type="Proteomes" id="UP000326331">
    <property type="component" value="Chromosome"/>
</dbReference>
<dbReference type="RefSeq" id="WP_158066757.1">
    <property type="nucleotide sequence ID" value="NZ_CP042829.1"/>
</dbReference>
<proteinExistence type="predicted"/>
<evidence type="ECO:0000313" key="2">
    <source>
        <dbReference type="Proteomes" id="UP000326331"/>
    </source>
</evidence>
<sequence length="158" mass="16517">MESLGLLPELADAAAAERPGAIDAASLPLRLEGLEPVPGFSVRSVEVRTAAGATHVRAFLEDPVQRRGLRIAAWTQCGGVTLVRPASSPVVRELDLDIHGWAFRAFVPSERVAGGFGPREAWAASGQWVVAAEGTGFTSDGAFIAALEAVVRGTGWEG</sequence>
<evidence type="ECO:0000313" key="1">
    <source>
        <dbReference type="EMBL" id="QFG02834.1"/>
    </source>
</evidence>
<protein>
    <submittedName>
        <fullName evidence="1">Uncharacterized protein</fullName>
    </submittedName>
</protein>
<keyword evidence="2" id="KW-1185">Reference proteome</keyword>
<organism evidence="1 2">
    <name type="scientific">Tepidiforma bonchosmolovskayae</name>
    <dbReference type="NCBI Taxonomy" id="2601677"/>
    <lineage>
        <taxon>Bacteria</taxon>
        <taxon>Bacillati</taxon>
        <taxon>Chloroflexota</taxon>
        <taxon>Tepidiformia</taxon>
        <taxon>Tepidiformales</taxon>
        <taxon>Tepidiformaceae</taxon>
        <taxon>Tepidiforma</taxon>
    </lineage>
</organism>
<accession>A0ABX6C0M8</accession>
<gene>
    <name evidence="1" type="ORF">Tbon_05870</name>
</gene>
<reference evidence="1 2" key="1">
    <citation type="submission" date="2019-10" db="EMBL/GenBank/DDBJ databases">
        <title>Thermopilla bonchosmolovskayae gen. nov., sp. nov., a moderately thermophilic Chloroflexi bacterium from a Chukotka hot spring (Arctic, Russia), representing a novel classis Thermopillaia, which include previously uncultivated lineage OLB14.</title>
        <authorList>
            <person name="Kochetkova T.V."/>
            <person name="Zayulina K.S."/>
            <person name="Zhigarkov V.S."/>
            <person name="Minaev N.V."/>
            <person name="Novikov A."/>
            <person name="Toshchakov S.V."/>
            <person name="Elcheninov A.G."/>
            <person name="Kublanov I.V."/>
        </authorList>
    </citation>
    <scope>NUCLEOTIDE SEQUENCE [LARGE SCALE GENOMIC DNA]</scope>
    <source>
        <strain evidence="1 2">3753O</strain>
    </source>
</reference>
<dbReference type="EMBL" id="CP042829">
    <property type="protein sequence ID" value="QFG02834.1"/>
    <property type="molecule type" value="Genomic_DNA"/>
</dbReference>